<evidence type="ECO:0000256" key="1">
    <source>
        <dbReference type="SAM" id="MobiDB-lite"/>
    </source>
</evidence>
<proteinExistence type="predicted"/>
<feature type="compositionally biased region" description="Low complexity" evidence="1">
    <location>
        <begin position="82"/>
        <end position="94"/>
    </location>
</feature>
<dbReference type="AlphaFoldDB" id="A0A445EKJ8"/>
<feature type="compositionally biased region" description="Polar residues" evidence="1">
    <location>
        <begin position="60"/>
        <end position="72"/>
    </location>
</feature>
<feature type="region of interest" description="Disordered" evidence="1">
    <location>
        <begin position="46"/>
        <end position="101"/>
    </location>
</feature>
<evidence type="ECO:0000313" key="3">
    <source>
        <dbReference type="Proteomes" id="UP000289738"/>
    </source>
</evidence>
<evidence type="ECO:0000313" key="2">
    <source>
        <dbReference type="EMBL" id="RYR75979.1"/>
    </source>
</evidence>
<name>A0A445EKJ8_ARAHY</name>
<keyword evidence="3" id="KW-1185">Reference proteome</keyword>
<accession>A0A445EKJ8</accession>
<protein>
    <recommendedName>
        <fullName evidence="4">CCHC-type domain-containing protein</fullName>
    </recommendedName>
</protein>
<reference evidence="2 3" key="1">
    <citation type="submission" date="2019-01" db="EMBL/GenBank/DDBJ databases">
        <title>Sequencing of cultivated peanut Arachis hypogaea provides insights into genome evolution and oil improvement.</title>
        <authorList>
            <person name="Chen X."/>
        </authorList>
    </citation>
    <scope>NUCLEOTIDE SEQUENCE [LARGE SCALE GENOMIC DNA]</scope>
    <source>
        <strain evidence="3">cv. Fuhuasheng</strain>
        <tissue evidence="2">Leaves</tissue>
    </source>
</reference>
<sequence>MDLDKPLHFKYLVNGRNFHIEYEELYMICFTCEKFGHIKECVEKAQSATAGGTSGDQDTKNQANPQEESQNGIKDRRIGRPNNKSKNNNSKDSNVWAMDGG</sequence>
<comment type="caution">
    <text evidence="2">The sequence shown here is derived from an EMBL/GenBank/DDBJ whole genome shotgun (WGS) entry which is preliminary data.</text>
</comment>
<organism evidence="2 3">
    <name type="scientific">Arachis hypogaea</name>
    <name type="common">Peanut</name>
    <dbReference type="NCBI Taxonomy" id="3818"/>
    <lineage>
        <taxon>Eukaryota</taxon>
        <taxon>Viridiplantae</taxon>
        <taxon>Streptophyta</taxon>
        <taxon>Embryophyta</taxon>
        <taxon>Tracheophyta</taxon>
        <taxon>Spermatophyta</taxon>
        <taxon>Magnoliopsida</taxon>
        <taxon>eudicotyledons</taxon>
        <taxon>Gunneridae</taxon>
        <taxon>Pentapetalae</taxon>
        <taxon>rosids</taxon>
        <taxon>fabids</taxon>
        <taxon>Fabales</taxon>
        <taxon>Fabaceae</taxon>
        <taxon>Papilionoideae</taxon>
        <taxon>50 kb inversion clade</taxon>
        <taxon>dalbergioids sensu lato</taxon>
        <taxon>Dalbergieae</taxon>
        <taxon>Pterocarpus clade</taxon>
        <taxon>Arachis</taxon>
    </lineage>
</organism>
<gene>
    <name evidence="2" type="ORF">Ahy_A01g000574</name>
</gene>
<evidence type="ECO:0008006" key="4">
    <source>
        <dbReference type="Google" id="ProtNLM"/>
    </source>
</evidence>
<dbReference type="Proteomes" id="UP000289738">
    <property type="component" value="Chromosome A01"/>
</dbReference>
<dbReference type="EMBL" id="SDMP01000001">
    <property type="protein sequence ID" value="RYR75979.1"/>
    <property type="molecule type" value="Genomic_DNA"/>
</dbReference>